<dbReference type="InterPro" id="IPR029033">
    <property type="entry name" value="His_PPase_superfam"/>
</dbReference>
<feature type="binding site" evidence="2">
    <location>
        <begin position="8"/>
        <end position="15"/>
    </location>
    <ligand>
        <name>substrate</name>
    </ligand>
</feature>
<keyword evidence="4" id="KW-1185">Reference proteome</keyword>
<dbReference type="Proteomes" id="UP000241048">
    <property type="component" value="Unassembled WGS sequence"/>
</dbReference>
<dbReference type="RefSeq" id="WP_107000727.1">
    <property type="nucleotide sequence ID" value="NZ_JAQDNH010000001.1"/>
</dbReference>
<evidence type="ECO:0000256" key="1">
    <source>
        <dbReference type="PIRSR" id="PIRSR613078-1"/>
    </source>
</evidence>
<dbReference type="PANTHER" id="PTHR48100">
    <property type="entry name" value="BROAD-SPECIFICITY PHOSPHATASE YOR283W-RELATED"/>
    <property type="match status" value="1"/>
</dbReference>
<dbReference type="InterPro" id="IPR050275">
    <property type="entry name" value="PGM_Phosphatase"/>
</dbReference>
<dbReference type="Pfam" id="PF00300">
    <property type="entry name" value="His_Phos_1"/>
    <property type="match status" value="1"/>
</dbReference>
<reference evidence="3 4" key="1">
    <citation type="submission" date="2018-03" db="EMBL/GenBank/DDBJ databases">
        <title>Lachnoclostridium SNUG30386 gen.nov., sp.nov., isolated from human faeces.</title>
        <authorList>
            <person name="Seo B."/>
            <person name="Jeon K."/>
            <person name="Ko G."/>
        </authorList>
    </citation>
    <scope>NUCLEOTIDE SEQUENCE [LARGE SCALE GENOMIC DNA]</scope>
    <source>
        <strain evidence="3 4">SNUG30386</strain>
    </source>
</reference>
<dbReference type="Gene3D" id="3.40.50.1240">
    <property type="entry name" value="Phosphoglycerate mutase-like"/>
    <property type="match status" value="1"/>
</dbReference>
<dbReference type="InterPro" id="IPR013078">
    <property type="entry name" value="His_Pase_superF_clade-1"/>
</dbReference>
<feature type="active site" description="Proton donor/acceptor" evidence="1">
    <location>
        <position position="84"/>
    </location>
</feature>
<dbReference type="GO" id="GO:0005737">
    <property type="term" value="C:cytoplasm"/>
    <property type="evidence" value="ECO:0007669"/>
    <property type="project" value="TreeGrafter"/>
</dbReference>
<evidence type="ECO:0000313" key="4">
    <source>
        <dbReference type="Proteomes" id="UP000241048"/>
    </source>
</evidence>
<dbReference type="PIRSF" id="PIRSF000709">
    <property type="entry name" value="6PFK_2-Ptase"/>
    <property type="match status" value="1"/>
</dbReference>
<name>A0A2T3FQS9_9CLOT</name>
<feature type="active site" description="Tele-phosphohistidine intermediate" evidence="1">
    <location>
        <position position="9"/>
    </location>
</feature>
<dbReference type="SUPFAM" id="SSF53254">
    <property type="entry name" value="Phosphoglycerate mutase-like"/>
    <property type="match status" value="1"/>
</dbReference>
<dbReference type="GO" id="GO:0016791">
    <property type="term" value="F:phosphatase activity"/>
    <property type="evidence" value="ECO:0007669"/>
    <property type="project" value="TreeGrafter"/>
</dbReference>
<evidence type="ECO:0000256" key="2">
    <source>
        <dbReference type="PIRSR" id="PIRSR613078-2"/>
    </source>
</evidence>
<sequence>MGHFYFVRHGQTVWNVENKICGATDSPLTEHGRQQAAETGKNIVGSGIKADEILYSPLSRAADTAKIISEMSGIPCREEPRLIEQNFGKWESTPRDGKEFKTAKESFACRYEGGESMLQLAQRIYNLLDEIKQESDHKTYILVAHNGISRMIQSYFTDMTNEEFASFGVKNCQVVRYDF</sequence>
<accession>A0A2T3FQS9</accession>
<evidence type="ECO:0000313" key="3">
    <source>
        <dbReference type="EMBL" id="PST37648.1"/>
    </source>
</evidence>
<dbReference type="EMBL" id="PYLO01000002">
    <property type="protein sequence ID" value="PST37648.1"/>
    <property type="molecule type" value="Genomic_DNA"/>
</dbReference>
<feature type="binding site" evidence="2">
    <location>
        <position position="60"/>
    </location>
    <ligand>
        <name>substrate</name>
    </ligand>
</feature>
<dbReference type="CDD" id="cd07067">
    <property type="entry name" value="HP_PGM_like"/>
    <property type="match status" value="1"/>
</dbReference>
<gene>
    <name evidence="3" type="ORF">C7U56_07100</name>
</gene>
<dbReference type="AlphaFoldDB" id="A0A2T3FQS9"/>
<dbReference type="PANTHER" id="PTHR48100:SF1">
    <property type="entry name" value="HISTIDINE PHOSPHATASE FAMILY PROTEIN-RELATED"/>
    <property type="match status" value="1"/>
</dbReference>
<protein>
    <submittedName>
        <fullName evidence="3">Histidine phosphatase family protein</fullName>
    </submittedName>
</protein>
<proteinExistence type="predicted"/>
<organism evidence="3 4">
    <name type="scientific">Clostridium fessum</name>
    <dbReference type="NCBI Taxonomy" id="2126740"/>
    <lineage>
        <taxon>Bacteria</taxon>
        <taxon>Bacillati</taxon>
        <taxon>Bacillota</taxon>
        <taxon>Clostridia</taxon>
        <taxon>Eubacteriales</taxon>
        <taxon>Clostridiaceae</taxon>
        <taxon>Clostridium</taxon>
    </lineage>
</organism>
<comment type="caution">
    <text evidence="3">The sequence shown here is derived from an EMBL/GenBank/DDBJ whole genome shotgun (WGS) entry which is preliminary data.</text>
</comment>
<dbReference type="SMART" id="SM00855">
    <property type="entry name" value="PGAM"/>
    <property type="match status" value="1"/>
</dbReference>